<dbReference type="STRING" id="335541.Swol_1524"/>
<dbReference type="KEGG" id="swo:Swol_1524"/>
<dbReference type="Proteomes" id="UP000001968">
    <property type="component" value="Chromosome"/>
</dbReference>
<dbReference type="EMBL" id="CP000448">
    <property type="protein sequence ID" value="ABI68827.1"/>
    <property type="molecule type" value="Genomic_DNA"/>
</dbReference>
<dbReference type="eggNOG" id="ENOG5030BXY">
    <property type="taxonomic scope" value="Bacteria"/>
</dbReference>
<evidence type="ECO:0000313" key="2">
    <source>
        <dbReference type="Proteomes" id="UP000001968"/>
    </source>
</evidence>
<evidence type="ECO:0000313" key="1">
    <source>
        <dbReference type="EMBL" id="ABI68827.1"/>
    </source>
</evidence>
<dbReference type="HOGENOM" id="CLU_1365641_0_0_9"/>
<dbReference type="RefSeq" id="WP_011640926.1">
    <property type="nucleotide sequence ID" value="NC_008346.1"/>
</dbReference>
<proteinExistence type="predicted"/>
<protein>
    <recommendedName>
        <fullName evidence="3">GNAT family N-acetyltransferase</fullName>
    </recommendedName>
</protein>
<dbReference type="OrthoDB" id="2836154at2"/>
<evidence type="ECO:0008006" key="3">
    <source>
        <dbReference type="Google" id="ProtNLM"/>
    </source>
</evidence>
<organism evidence="1 2">
    <name type="scientific">Syntrophomonas wolfei subsp. wolfei (strain DSM 2245B / Goettingen)</name>
    <dbReference type="NCBI Taxonomy" id="335541"/>
    <lineage>
        <taxon>Bacteria</taxon>
        <taxon>Bacillati</taxon>
        <taxon>Bacillota</taxon>
        <taxon>Clostridia</taxon>
        <taxon>Eubacteriales</taxon>
        <taxon>Syntrophomonadaceae</taxon>
        <taxon>Syntrophomonas</taxon>
    </lineage>
</organism>
<gene>
    <name evidence="1" type="ordered locus">Swol_1524</name>
</gene>
<accession>Q0AWS7</accession>
<reference evidence="2" key="1">
    <citation type="journal article" date="2010" name="Environ. Microbiol.">
        <title>The genome of Syntrophomonas wolfei: new insights into syntrophic metabolism and biohydrogen production.</title>
        <authorList>
            <person name="Sieber J.R."/>
            <person name="Sims D.R."/>
            <person name="Han C."/>
            <person name="Kim E."/>
            <person name="Lykidis A."/>
            <person name="Lapidus A.L."/>
            <person name="McDonnald E."/>
            <person name="Rohlin L."/>
            <person name="Culley D.E."/>
            <person name="Gunsalus R."/>
            <person name="McInerney M.J."/>
        </authorList>
    </citation>
    <scope>NUCLEOTIDE SEQUENCE [LARGE SCALE GENOMIC DNA]</scope>
    <source>
        <strain evidence="2">DSM 2245B / Goettingen</strain>
    </source>
</reference>
<name>Q0AWS7_SYNWW</name>
<keyword evidence="2" id="KW-1185">Reference proteome</keyword>
<dbReference type="AlphaFoldDB" id="Q0AWS7"/>
<sequence length="200" mass="23275">MKDPAYTIDCARILDIVPMLNLERKYFDACWHSEAALICKLIEQEPMMFRVCKVNGKVKGYYWVFPLEHSIWNKIITGEMSEGELVKHIRSFDEPELYLYISSVIVDQTDKLHKNYTKALVYDFGRRFVLGRKSNAPDVRAIGAFTISEGGRRLMERAKFSYQGSFRAHGKEMKSWAIDCRTLAQQSVSEHQQRQVRKIA</sequence>